<gene>
    <name evidence="1" type="ORF">AFUS01_LOCUS40162</name>
</gene>
<dbReference type="EMBL" id="CAJVCH010555472">
    <property type="protein sequence ID" value="CAG7830354.1"/>
    <property type="molecule type" value="Genomic_DNA"/>
</dbReference>
<evidence type="ECO:0000313" key="2">
    <source>
        <dbReference type="Proteomes" id="UP000708208"/>
    </source>
</evidence>
<reference evidence="1" key="1">
    <citation type="submission" date="2021-06" db="EMBL/GenBank/DDBJ databases">
        <authorList>
            <person name="Hodson N. C."/>
            <person name="Mongue J. A."/>
            <person name="Jaron S. K."/>
        </authorList>
    </citation>
    <scope>NUCLEOTIDE SEQUENCE</scope>
</reference>
<accession>A0A8J2PR60</accession>
<protein>
    <recommendedName>
        <fullName evidence="3">Peptidase aspartic putative domain-containing protein</fullName>
    </recommendedName>
</protein>
<dbReference type="AlphaFoldDB" id="A0A8J2PR60"/>
<comment type="caution">
    <text evidence="1">The sequence shown here is derived from an EMBL/GenBank/DDBJ whole genome shotgun (WGS) entry which is preliminary data.</text>
</comment>
<evidence type="ECO:0008006" key="3">
    <source>
        <dbReference type="Google" id="ProtNLM"/>
    </source>
</evidence>
<dbReference type="Proteomes" id="UP000708208">
    <property type="component" value="Unassembled WGS sequence"/>
</dbReference>
<organism evidence="1 2">
    <name type="scientific">Allacma fusca</name>
    <dbReference type="NCBI Taxonomy" id="39272"/>
    <lineage>
        <taxon>Eukaryota</taxon>
        <taxon>Metazoa</taxon>
        <taxon>Ecdysozoa</taxon>
        <taxon>Arthropoda</taxon>
        <taxon>Hexapoda</taxon>
        <taxon>Collembola</taxon>
        <taxon>Symphypleona</taxon>
        <taxon>Sminthuridae</taxon>
        <taxon>Allacma</taxon>
    </lineage>
</organism>
<keyword evidence="2" id="KW-1185">Reference proteome</keyword>
<dbReference type="PANTHER" id="PTHR47331">
    <property type="entry name" value="PHD-TYPE DOMAIN-CONTAINING PROTEIN"/>
    <property type="match status" value="1"/>
</dbReference>
<evidence type="ECO:0000313" key="1">
    <source>
        <dbReference type="EMBL" id="CAG7830354.1"/>
    </source>
</evidence>
<name>A0A8J2PR60_9HEXA</name>
<dbReference type="PANTHER" id="PTHR47331:SF5">
    <property type="entry name" value="RIBONUCLEASE H"/>
    <property type="match status" value="1"/>
</dbReference>
<proteinExistence type="predicted"/>
<sequence length="119" mass="13689">MKRLKKQWPYLEDVPFDSFVNAQPLILIGVDNQLLSLGRKIRQGHWNDPVATKTWLGWVISGNVPKSLRVDNVYAFHVCEVGNEDDLVKLIKTSFSTESFGVRIVEEQCRSKEDQRAMI</sequence>
<dbReference type="OrthoDB" id="8062731at2759"/>